<dbReference type="STRING" id="29170.A0A368GXZ9"/>
<keyword evidence="2" id="KW-1185">Reference proteome</keyword>
<dbReference type="Gene3D" id="3.40.1230.10">
    <property type="entry name" value="MTH938-like"/>
    <property type="match status" value="1"/>
</dbReference>
<name>A0A368GXZ9_ANCCA</name>
<sequence>MKSLRTSLRPIQRLLQSRRLAADDADSRRGDTGVLDGFHITPLGDSDVPQRSREDAIATFNFLNAEGRYVAAGLYPPDDMVVTDAEYGRVMNLLKGWDTLDENPLLMGLNDSLNHTEDLIKKLWSGKGDFKAVRDRILASPEQREAMYVDALEKRKRKLLSDKSDES</sequence>
<accession>A0A368GXZ9</accession>
<dbReference type="OrthoDB" id="20681at2759"/>
<evidence type="ECO:0000313" key="1">
    <source>
        <dbReference type="EMBL" id="RCN47867.1"/>
    </source>
</evidence>
<protein>
    <submittedName>
        <fullName evidence="1">Uncharacterized protein</fullName>
    </submittedName>
</protein>
<reference evidence="1 2" key="1">
    <citation type="submission" date="2014-10" db="EMBL/GenBank/DDBJ databases">
        <title>Draft genome of the hookworm Ancylostoma caninum.</title>
        <authorList>
            <person name="Mitreva M."/>
        </authorList>
    </citation>
    <scope>NUCLEOTIDE SEQUENCE [LARGE SCALE GENOMIC DNA]</scope>
    <source>
        <strain evidence="1 2">Baltimore</strain>
    </source>
</reference>
<dbReference type="SUPFAM" id="SSF64076">
    <property type="entry name" value="MTH938-like"/>
    <property type="match status" value="1"/>
</dbReference>
<gene>
    <name evidence="1" type="ORF">ANCCAN_06061</name>
</gene>
<dbReference type="Proteomes" id="UP000252519">
    <property type="component" value="Unassembled WGS sequence"/>
</dbReference>
<dbReference type="AlphaFoldDB" id="A0A368GXZ9"/>
<organism evidence="1 2">
    <name type="scientific">Ancylostoma caninum</name>
    <name type="common">Dog hookworm</name>
    <dbReference type="NCBI Taxonomy" id="29170"/>
    <lineage>
        <taxon>Eukaryota</taxon>
        <taxon>Metazoa</taxon>
        <taxon>Ecdysozoa</taxon>
        <taxon>Nematoda</taxon>
        <taxon>Chromadorea</taxon>
        <taxon>Rhabditida</taxon>
        <taxon>Rhabditina</taxon>
        <taxon>Rhabditomorpha</taxon>
        <taxon>Strongyloidea</taxon>
        <taxon>Ancylostomatidae</taxon>
        <taxon>Ancylostomatinae</taxon>
        <taxon>Ancylostoma</taxon>
    </lineage>
</organism>
<comment type="caution">
    <text evidence="1">The sequence shown here is derived from an EMBL/GenBank/DDBJ whole genome shotgun (WGS) entry which is preliminary data.</text>
</comment>
<proteinExistence type="predicted"/>
<dbReference type="EMBL" id="JOJR01000055">
    <property type="protein sequence ID" value="RCN47867.1"/>
    <property type="molecule type" value="Genomic_DNA"/>
</dbReference>
<evidence type="ECO:0000313" key="2">
    <source>
        <dbReference type="Proteomes" id="UP000252519"/>
    </source>
</evidence>
<dbReference type="InterPro" id="IPR036748">
    <property type="entry name" value="MTH938-like_sf"/>
</dbReference>